<organism evidence="2 3">
    <name type="scientific">Punica granatum</name>
    <name type="common">Pomegranate</name>
    <dbReference type="NCBI Taxonomy" id="22663"/>
    <lineage>
        <taxon>Eukaryota</taxon>
        <taxon>Viridiplantae</taxon>
        <taxon>Streptophyta</taxon>
        <taxon>Embryophyta</taxon>
        <taxon>Tracheophyta</taxon>
        <taxon>Spermatophyta</taxon>
        <taxon>Magnoliopsida</taxon>
        <taxon>eudicotyledons</taxon>
        <taxon>Gunneridae</taxon>
        <taxon>Pentapetalae</taxon>
        <taxon>rosids</taxon>
        <taxon>malvids</taxon>
        <taxon>Myrtales</taxon>
        <taxon>Lythraceae</taxon>
        <taxon>Punica</taxon>
    </lineage>
</organism>
<protein>
    <submittedName>
        <fullName evidence="2">Uncharacterized protein</fullName>
    </submittedName>
</protein>
<evidence type="ECO:0000313" key="2">
    <source>
        <dbReference type="EMBL" id="PKI56638.1"/>
    </source>
</evidence>
<accession>A0A2I0JK48</accession>
<dbReference type="EMBL" id="PGOL01001590">
    <property type="protein sequence ID" value="PKI56638.1"/>
    <property type="molecule type" value="Genomic_DNA"/>
</dbReference>
<reference evidence="2 3" key="1">
    <citation type="submission" date="2017-11" db="EMBL/GenBank/DDBJ databases">
        <title>De-novo sequencing of pomegranate (Punica granatum L.) genome.</title>
        <authorList>
            <person name="Akparov Z."/>
            <person name="Amiraslanov A."/>
            <person name="Hajiyeva S."/>
            <person name="Abbasov M."/>
            <person name="Kaur K."/>
            <person name="Hamwieh A."/>
            <person name="Solovyev V."/>
            <person name="Salamov A."/>
            <person name="Braich B."/>
            <person name="Kosarev P."/>
            <person name="Mahmoud A."/>
            <person name="Hajiyev E."/>
            <person name="Babayeva S."/>
            <person name="Izzatullayeva V."/>
            <person name="Mammadov A."/>
            <person name="Mammadov A."/>
            <person name="Sharifova S."/>
            <person name="Ojaghi J."/>
            <person name="Eynullazada K."/>
            <person name="Bayramov B."/>
            <person name="Abdulazimova A."/>
            <person name="Shahmuradov I."/>
        </authorList>
    </citation>
    <scope>NUCLEOTIDE SEQUENCE [LARGE SCALE GENOMIC DNA]</scope>
    <source>
        <strain evidence="3">cv. AG2017</strain>
        <tissue evidence="2">Leaf</tissue>
    </source>
</reference>
<evidence type="ECO:0000256" key="1">
    <source>
        <dbReference type="SAM" id="MobiDB-lite"/>
    </source>
</evidence>
<comment type="caution">
    <text evidence="2">The sequence shown here is derived from an EMBL/GenBank/DDBJ whole genome shotgun (WGS) entry which is preliminary data.</text>
</comment>
<evidence type="ECO:0000313" key="3">
    <source>
        <dbReference type="Proteomes" id="UP000233551"/>
    </source>
</evidence>
<dbReference type="AlphaFoldDB" id="A0A2I0JK48"/>
<dbReference type="Proteomes" id="UP000233551">
    <property type="component" value="Unassembled WGS sequence"/>
</dbReference>
<feature type="region of interest" description="Disordered" evidence="1">
    <location>
        <begin position="56"/>
        <end position="80"/>
    </location>
</feature>
<gene>
    <name evidence="2" type="ORF">CRG98_022971</name>
</gene>
<name>A0A2I0JK48_PUNGR</name>
<sequence length="106" mass="11586">MCFGAKEATSDPCGPRELSAASFKGNREFPWLTWVKVGSPTPIRVLSRHVNTSHATFNGNNTGANKFRGEGGRSSLRKTKRAHGSPLWDVDCGVPWSNRGLNIFPT</sequence>
<proteinExistence type="predicted"/>
<keyword evidence="3" id="KW-1185">Reference proteome</keyword>